<evidence type="ECO:0000313" key="3">
    <source>
        <dbReference type="Proteomes" id="UP001303701"/>
    </source>
</evidence>
<dbReference type="SFLD" id="SFLDF00292">
    <property type="entry name" value="spore_photoproduct_lyase_1"/>
    <property type="match status" value="1"/>
</dbReference>
<dbReference type="CDD" id="cd01335">
    <property type="entry name" value="Radical_SAM"/>
    <property type="match status" value="1"/>
</dbReference>
<dbReference type="InterPro" id="IPR023897">
    <property type="entry name" value="SPL_firmicutes"/>
</dbReference>
<dbReference type="SUPFAM" id="SSF102114">
    <property type="entry name" value="Radical SAM enzymes"/>
    <property type="match status" value="1"/>
</dbReference>
<dbReference type="PROSITE" id="PS51918">
    <property type="entry name" value="RADICAL_SAM"/>
    <property type="match status" value="1"/>
</dbReference>
<dbReference type="InterPro" id="IPR034560">
    <property type="entry name" value="SPL_Bacilli"/>
</dbReference>
<protein>
    <submittedName>
        <fullName evidence="2">Spore photoproduct lyase</fullName>
        <ecNumber evidence="2">4.1.99.14</ecNumber>
    </submittedName>
</protein>
<dbReference type="PANTHER" id="PTHR37822:SF2">
    <property type="entry name" value="SPORE PHOTOPRODUCT LYASE"/>
    <property type="match status" value="1"/>
</dbReference>
<dbReference type="GO" id="GO:0016829">
    <property type="term" value="F:lyase activity"/>
    <property type="evidence" value="ECO:0007669"/>
    <property type="project" value="UniProtKB-KW"/>
</dbReference>
<dbReference type="Gene3D" id="3.40.50.12110">
    <property type="match status" value="1"/>
</dbReference>
<evidence type="ECO:0000313" key="2">
    <source>
        <dbReference type="EMBL" id="WNF34871.1"/>
    </source>
</evidence>
<dbReference type="Pfam" id="PF20903">
    <property type="entry name" value="SPL"/>
    <property type="match status" value="1"/>
</dbReference>
<dbReference type="Proteomes" id="UP001303701">
    <property type="component" value="Chromosome"/>
</dbReference>
<feature type="domain" description="Radical SAM core" evidence="1">
    <location>
        <begin position="77"/>
        <end position="302"/>
    </location>
</feature>
<keyword evidence="3" id="KW-1185">Reference proteome</keyword>
<name>A0ABY9WFB0_9BACI</name>
<dbReference type="EC" id="4.1.99.14" evidence="2"/>
<proteinExistence type="predicted"/>
<dbReference type="NCBIfam" id="TIGR04070">
    <property type="entry name" value="photo_TT_lyase"/>
    <property type="match status" value="1"/>
</dbReference>
<dbReference type="Gene3D" id="3.80.30.30">
    <property type="match status" value="1"/>
</dbReference>
<dbReference type="InterPro" id="IPR058240">
    <property type="entry name" value="rSAM_sf"/>
</dbReference>
<reference evidence="2 3" key="1">
    <citation type="submission" date="2023-09" db="EMBL/GenBank/DDBJ databases">
        <title>Different Types of Thermotolerant Ring-Cleaving Dioxygenases derived from Aeribacillus composti HB-1 applied for multiple aromatic hydrocarbons removal.</title>
        <authorList>
            <person name="Cao L."/>
            <person name="Li M."/>
            <person name="Ma T."/>
        </authorList>
    </citation>
    <scope>NUCLEOTIDE SEQUENCE [LARGE SCALE GENOMIC DNA]</scope>
    <source>
        <strain evidence="2 3">HB-1</strain>
    </source>
</reference>
<dbReference type="EMBL" id="CP134501">
    <property type="protein sequence ID" value="WNF34871.1"/>
    <property type="molecule type" value="Genomic_DNA"/>
</dbReference>
<dbReference type="PANTHER" id="PTHR37822">
    <property type="entry name" value="SPORE PHOTOPRODUCT LYASE-RELATED"/>
    <property type="match status" value="1"/>
</dbReference>
<dbReference type="SFLD" id="SFLDG01079">
    <property type="entry name" value="spore_photoproduct_lyase_like"/>
    <property type="match status" value="1"/>
</dbReference>
<keyword evidence="2" id="KW-0456">Lyase</keyword>
<dbReference type="InterPro" id="IPR007197">
    <property type="entry name" value="rSAM"/>
</dbReference>
<organism evidence="2 3">
    <name type="scientific">Aeribacillus composti</name>
    <dbReference type="NCBI Taxonomy" id="1868734"/>
    <lineage>
        <taxon>Bacteria</taxon>
        <taxon>Bacillati</taxon>
        <taxon>Bacillota</taxon>
        <taxon>Bacilli</taxon>
        <taxon>Bacillales</taxon>
        <taxon>Bacillaceae</taxon>
        <taxon>Aeribacillus</taxon>
    </lineage>
</organism>
<sequence>MMKPFIPQLVYIEPRALEYPLGVEWKEKFEKMGIDIRYTTSHNQVRNIPGETPLQKYRNAKSTLVIGVRKTLKFDTSKPSAEYAIPLATGCMGHCHYCYLQTTLGSKPYIRVYVNLEEIFQQAKQYIEERVPEITRFEASCTSDIVGIDHLTHSLKKAIEFIGETKLGRLRFTTKYHYVDHLLDAKHNGNTRFRFSINSDWVIRHLEPGTSRLDERISAALKVAKAGYPIGFVVAPLYRHDGWKEGYRKLFKKLGDVIEDDNLTFELIQHRFTKPAKKVIEARYPKTKLEMDEKKRKYKWGRYGIGKYVYQTEEERELKETMEQYIHYYFPNAIIEYFT</sequence>
<dbReference type="SFLD" id="SFLDS00029">
    <property type="entry name" value="Radical_SAM"/>
    <property type="match status" value="1"/>
</dbReference>
<accession>A0ABY9WFB0</accession>
<gene>
    <name evidence="2" type="primary">splB</name>
    <name evidence="2" type="ORF">RI196_06595</name>
</gene>
<dbReference type="InterPro" id="IPR049539">
    <property type="entry name" value="SPL"/>
</dbReference>
<evidence type="ECO:0000259" key="1">
    <source>
        <dbReference type="PROSITE" id="PS51918"/>
    </source>
</evidence>